<protein>
    <submittedName>
        <fullName evidence="2">Uncharacterized protein</fullName>
    </submittedName>
</protein>
<organism evidence="2 3">
    <name type="scientific">Rhodocollybia butyracea</name>
    <dbReference type="NCBI Taxonomy" id="206335"/>
    <lineage>
        <taxon>Eukaryota</taxon>
        <taxon>Fungi</taxon>
        <taxon>Dikarya</taxon>
        <taxon>Basidiomycota</taxon>
        <taxon>Agaricomycotina</taxon>
        <taxon>Agaricomycetes</taxon>
        <taxon>Agaricomycetidae</taxon>
        <taxon>Agaricales</taxon>
        <taxon>Marasmiineae</taxon>
        <taxon>Omphalotaceae</taxon>
        <taxon>Rhodocollybia</taxon>
    </lineage>
</organism>
<gene>
    <name evidence="2" type="ORF">BDP27DRAFT_1425999</name>
</gene>
<dbReference type="AlphaFoldDB" id="A0A9P5PJ62"/>
<name>A0A9P5PJ62_9AGAR</name>
<evidence type="ECO:0000256" key="1">
    <source>
        <dbReference type="SAM" id="MobiDB-lite"/>
    </source>
</evidence>
<reference evidence="2" key="1">
    <citation type="submission" date="2020-11" db="EMBL/GenBank/DDBJ databases">
        <authorList>
            <consortium name="DOE Joint Genome Institute"/>
            <person name="Ahrendt S."/>
            <person name="Riley R."/>
            <person name="Andreopoulos W."/>
            <person name="Labutti K."/>
            <person name="Pangilinan J."/>
            <person name="Ruiz-Duenas F.J."/>
            <person name="Barrasa J.M."/>
            <person name="Sanchez-Garcia M."/>
            <person name="Camarero S."/>
            <person name="Miyauchi S."/>
            <person name="Serrano A."/>
            <person name="Linde D."/>
            <person name="Babiker R."/>
            <person name="Drula E."/>
            <person name="Ayuso-Fernandez I."/>
            <person name="Pacheco R."/>
            <person name="Padilla G."/>
            <person name="Ferreira P."/>
            <person name="Barriuso J."/>
            <person name="Kellner H."/>
            <person name="Castanera R."/>
            <person name="Alfaro M."/>
            <person name="Ramirez L."/>
            <person name="Pisabarro A.G."/>
            <person name="Kuo A."/>
            <person name="Tritt A."/>
            <person name="Lipzen A."/>
            <person name="He G."/>
            <person name="Yan M."/>
            <person name="Ng V."/>
            <person name="Cullen D."/>
            <person name="Martin F."/>
            <person name="Rosso M.-N."/>
            <person name="Henrissat B."/>
            <person name="Hibbett D."/>
            <person name="Martinez A.T."/>
            <person name="Grigoriev I.V."/>
        </authorList>
    </citation>
    <scope>NUCLEOTIDE SEQUENCE</scope>
    <source>
        <strain evidence="2">AH 40177</strain>
    </source>
</reference>
<dbReference type="Proteomes" id="UP000772434">
    <property type="component" value="Unassembled WGS sequence"/>
</dbReference>
<evidence type="ECO:0000313" key="3">
    <source>
        <dbReference type="Proteomes" id="UP000772434"/>
    </source>
</evidence>
<proteinExistence type="predicted"/>
<evidence type="ECO:0000313" key="2">
    <source>
        <dbReference type="EMBL" id="KAF9064331.1"/>
    </source>
</evidence>
<keyword evidence="3" id="KW-1185">Reference proteome</keyword>
<dbReference type="EMBL" id="JADNRY010000126">
    <property type="protein sequence ID" value="KAF9064331.1"/>
    <property type="molecule type" value="Genomic_DNA"/>
</dbReference>
<sequence>MDIGTEFEINSYIQFMISSLATQSQLSTTTKESLLLSTSHTPTQATPPPLQSPLSSANVATPQLPVFALPCTTMLPIQSLMPLVDFAPLKVPASPLPLWFPPIKEEIPQIIDLTALSPVASTGDSASHVISLLSDNDDPFTNARDAGCMPQVNNTVIHLGAVFKSWKDA</sequence>
<comment type="caution">
    <text evidence="2">The sequence shown here is derived from an EMBL/GenBank/DDBJ whole genome shotgun (WGS) entry which is preliminary data.</text>
</comment>
<accession>A0A9P5PJ62</accession>
<feature type="region of interest" description="Disordered" evidence="1">
    <location>
        <begin position="33"/>
        <end position="56"/>
    </location>
</feature>